<dbReference type="EMBL" id="CADCUC010000261">
    <property type="protein sequence ID" value="CAA9328276.1"/>
    <property type="molecule type" value="Genomic_DNA"/>
</dbReference>
<organism evidence="2">
    <name type="scientific">uncultured Microvirga sp</name>
    <dbReference type="NCBI Taxonomy" id="412392"/>
    <lineage>
        <taxon>Bacteria</taxon>
        <taxon>Pseudomonadati</taxon>
        <taxon>Pseudomonadota</taxon>
        <taxon>Alphaproteobacteria</taxon>
        <taxon>Hyphomicrobiales</taxon>
        <taxon>Methylobacteriaceae</taxon>
        <taxon>Microvirga</taxon>
        <taxon>environmental samples</taxon>
    </lineage>
</organism>
<dbReference type="AlphaFoldDB" id="A0A6J4LCN4"/>
<accession>A0A6J4LCN4</accession>
<evidence type="ECO:0000256" key="1">
    <source>
        <dbReference type="SAM" id="MobiDB-lite"/>
    </source>
</evidence>
<name>A0A6J4LCN4_9HYPH</name>
<feature type="region of interest" description="Disordered" evidence="1">
    <location>
        <begin position="29"/>
        <end position="54"/>
    </location>
</feature>
<feature type="non-terminal residue" evidence="2">
    <location>
        <position position="1"/>
    </location>
</feature>
<feature type="non-terminal residue" evidence="2">
    <location>
        <position position="240"/>
    </location>
</feature>
<gene>
    <name evidence="2" type="ORF">AVDCRST_MAG90-1337</name>
</gene>
<sequence length="240" mass="25549">GGTSCFSTSNCVVRSIVAFCRARFSVSFPRDPPAKSRAEHGSVRQSGRDASGLRHPRIQADLGTVARPERAGGYAVGRLRARTGDRPPRPPAQGSRERLDRLAVAAALLHAFGISRSGGRARARKRGIGSGAASACGGARAGRTLGAPHSRDAGHRNGDRRHGPGSFLVARLGRLRDLERGLLRAGNLPLSDRRLPRVAARRACDGLCARTAEPAPFCGIEPFRRSNGRLCGPDRVYSHV</sequence>
<proteinExistence type="predicted"/>
<reference evidence="2" key="1">
    <citation type="submission" date="2020-02" db="EMBL/GenBank/DDBJ databases">
        <authorList>
            <person name="Meier V. D."/>
        </authorList>
    </citation>
    <scope>NUCLEOTIDE SEQUENCE</scope>
    <source>
        <strain evidence="2">AVDCRST_MAG90</strain>
    </source>
</reference>
<feature type="compositionally biased region" description="Low complexity" evidence="1">
    <location>
        <begin position="131"/>
        <end position="143"/>
    </location>
</feature>
<protein>
    <submittedName>
        <fullName evidence="2">Uncharacterized protein</fullName>
    </submittedName>
</protein>
<feature type="compositionally biased region" description="Basic and acidic residues" evidence="1">
    <location>
        <begin position="32"/>
        <end position="42"/>
    </location>
</feature>
<evidence type="ECO:0000313" key="2">
    <source>
        <dbReference type="EMBL" id="CAA9328276.1"/>
    </source>
</evidence>
<feature type="region of interest" description="Disordered" evidence="1">
    <location>
        <begin position="129"/>
        <end position="165"/>
    </location>
</feature>
<feature type="region of interest" description="Disordered" evidence="1">
    <location>
        <begin position="71"/>
        <end position="97"/>
    </location>
</feature>
<feature type="compositionally biased region" description="Basic and acidic residues" evidence="1">
    <location>
        <begin position="149"/>
        <end position="162"/>
    </location>
</feature>